<dbReference type="SUPFAM" id="SSF46955">
    <property type="entry name" value="Putative DNA-binding domain"/>
    <property type="match status" value="1"/>
</dbReference>
<organism evidence="2 3">
    <name type="scientific">Gimesia chilikensis</name>
    <dbReference type="NCBI Taxonomy" id="2605989"/>
    <lineage>
        <taxon>Bacteria</taxon>
        <taxon>Pseudomonadati</taxon>
        <taxon>Planctomycetota</taxon>
        <taxon>Planctomycetia</taxon>
        <taxon>Planctomycetales</taxon>
        <taxon>Planctomycetaceae</taxon>
        <taxon>Gimesia</taxon>
    </lineage>
</organism>
<evidence type="ECO:0000313" key="2">
    <source>
        <dbReference type="EMBL" id="QDT22429.1"/>
    </source>
</evidence>
<dbReference type="AlphaFoldDB" id="A0A517PST5"/>
<dbReference type="Proteomes" id="UP000320421">
    <property type="component" value="Chromosome"/>
</dbReference>
<evidence type="ECO:0000259" key="1">
    <source>
        <dbReference type="Pfam" id="PF12728"/>
    </source>
</evidence>
<name>A0A517PST5_9PLAN</name>
<dbReference type="RefSeq" id="WP_145188254.1">
    <property type="nucleotide sequence ID" value="NZ_CP036266.1"/>
</dbReference>
<dbReference type="OrthoDB" id="288727at2"/>
<dbReference type="InterPro" id="IPR010093">
    <property type="entry name" value="SinI_DNA-bd"/>
</dbReference>
<sequence>MRDRKTLKVTQKEVTQAFSVGDWGIRYPPLLSIDQAADLLQVPKATIYQWNSEGKLTGCVQRLGKHLRFLRDRLVLKLMSKGV</sequence>
<feature type="domain" description="Helix-turn-helix" evidence="1">
    <location>
        <begin position="30"/>
        <end position="74"/>
    </location>
</feature>
<dbReference type="GO" id="GO:0003677">
    <property type="term" value="F:DNA binding"/>
    <property type="evidence" value="ECO:0007669"/>
    <property type="project" value="InterPro"/>
</dbReference>
<gene>
    <name evidence="2" type="ORF">HG66A1_42370</name>
</gene>
<keyword evidence="3" id="KW-1185">Reference proteome</keyword>
<reference evidence="2 3" key="1">
    <citation type="submission" date="2019-02" db="EMBL/GenBank/DDBJ databases">
        <title>Deep-cultivation of Planctomycetes and their phenomic and genomic characterization uncovers novel biology.</title>
        <authorList>
            <person name="Wiegand S."/>
            <person name="Jogler M."/>
            <person name="Boedeker C."/>
            <person name="Pinto D."/>
            <person name="Vollmers J."/>
            <person name="Rivas-Marin E."/>
            <person name="Kohn T."/>
            <person name="Peeters S.H."/>
            <person name="Heuer A."/>
            <person name="Rast P."/>
            <person name="Oberbeckmann S."/>
            <person name="Bunk B."/>
            <person name="Jeske O."/>
            <person name="Meyerdierks A."/>
            <person name="Storesund J.E."/>
            <person name="Kallscheuer N."/>
            <person name="Luecker S."/>
            <person name="Lage O.M."/>
            <person name="Pohl T."/>
            <person name="Merkel B.J."/>
            <person name="Hornburger P."/>
            <person name="Mueller R.-W."/>
            <person name="Bruemmer F."/>
            <person name="Labrenz M."/>
            <person name="Spormann A.M."/>
            <person name="Op den Camp H."/>
            <person name="Overmann J."/>
            <person name="Amann R."/>
            <person name="Jetten M.S.M."/>
            <person name="Mascher T."/>
            <person name="Medema M.H."/>
            <person name="Devos D.P."/>
            <person name="Kaster A.-K."/>
            <person name="Ovreas L."/>
            <person name="Rohde M."/>
            <person name="Galperin M.Y."/>
            <person name="Jogler C."/>
        </authorList>
    </citation>
    <scope>NUCLEOTIDE SEQUENCE [LARGE SCALE GENOMIC DNA]</scope>
    <source>
        <strain evidence="2 3">HG66A1</strain>
    </source>
</reference>
<dbReference type="EMBL" id="CP036266">
    <property type="protein sequence ID" value="QDT22429.1"/>
    <property type="molecule type" value="Genomic_DNA"/>
</dbReference>
<dbReference type="InterPro" id="IPR009061">
    <property type="entry name" value="DNA-bd_dom_put_sf"/>
</dbReference>
<dbReference type="Pfam" id="PF12728">
    <property type="entry name" value="HTH_17"/>
    <property type="match status" value="1"/>
</dbReference>
<dbReference type="InterPro" id="IPR041657">
    <property type="entry name" value="HTH_17"/>
</dbReference>
<evidence type="ECO:0000313" key="3">
    <source>
        <dbReference type="Proteomes" id="UP000320421"/>
    </source>
</evidence>
<dbReference type="NCBIfam" id="TIGR01764">
    <property type="entry name" value="excise"/>
    <property type="match status" value="1"/>
</dbReference>
<accession>A0A517PST5</accession>
<proteinExistence type="predicted"/>
<protein>
    <submittedName>
        <fullName evidence="2">Helix-turn-helix domain protein</fullName>
    </submittedName>
</protein>